<name>A0ABM7WIL9_9ACTN</name>
<dbReference type="InterPro" id="IPR050177">
    <property type="entry name" value="Lipid_A_modif_metabolic_enz"/>
</dbReference>
<sequence length="302" mass="33423">MNILVVGGTRFFGKQLVWELLGQGHTVAVATRGKTPNPFGGRVTRIALDRTDSRSVRDALGGADYDLVYDNIAYASNDVRRLLDTVRTDRYILTSSTAVYDKKINTVETDFDPLAQPVSWGERAGFSYAEGKRQAEGALFQAYGRIPALAVRFPFVIGDDDYTLRLLFYIEHAVSGAPLYVDNEFSQMSFISRDEAARFLAFLADRDCTGGVNAASKGTIALNEVFGFVYEKTGKRPILSDSGEAAPYNGEPSYSINTDKAKRLGFAFSNVREYLFPLVEKHLEDAFRTHDRLSGEGYSPVS</sequence>
<dbReference type="Gene3D" id="3.40.50.720">
    <property type="entry name" value="NAD(P)-binding Rossmann-like Domain"/>
    <property type="match status" value="1"/>
</dbReference>
<dbReference type="PANTHER" id="PTHR43245:SF13">
    <property type="entry name" value="UDP-D-APIOSE_UDP-D-XYLOSE SYNTHASE 2"/>
    <property type="match status" value="1"/>
</dbReference>
<accession>A0ABM7WIL9</accession>
<protein>
    <submittedName>
        <fullName evidence="2">Epimerase</fullName>
    </submittedName>
</protein>
<dbReference type="EMBL" id="AP025564">
    <property type="protein sequence ID" value="BDE96148.1"/>
    <property type="molecule type" value="Genomic_DNA"/>
</dbReference>
<dbReference type="SUPFAM" id="SSF51735">
    <property type="entry name" value="NAD(P)-binding Rossmann-fold domains"/>
    <property type="match status" value="1"/>
</dbReference>
<evidence type="ECO:0000313" key="3">
    <source>
        <dbReference type="Proteomes" id="UP001320544"/>
    </source>
</evidence>
<reference evidence="2 3" key="1">
    <citation type="submission" date="2022-01" db="EMBL/GenBank/DDBJ databases">
        <title>Novel bile acid biosynthetic pathways are enriched in the microbiome of centenarians.</title>
        <authorList>
            <person name="Sato Y."/>
            <person name="Atarashi K."/>
            <person name="Plichta R.D."/>
            <person name="Arai Y."/>
            <person name="Sasajima S."/>
            <person name="Kearney M.S."/>
            <person name="Suda W."/>
            <person name="Takeshita K."/>
            <person name="Sasaki T."/>
            <person name="Okamoto S."/>
            <person name="Skelly N.A."/>
            <person name="Okamura Y."/>
            <person name="Vlamakis H."/>
            <person name="Li Y."/>
            <person name="Tanoue T."/>
            <person name="Takei H."/>
            <person name="Nittono H."/>
            <person name="Narushima S."/>
            <person name="Irie J."/>
            <person name="Itoh H."/>
            <person name="Moriya K."/>
            <person name="Sugiura Y."/>
            <person name="Suematsu M."/>
            <person name="Moritoki N."/>
            <person name="Shibata S."/>
            <person name="Littman R.D."/>
            <person name="Fischbach A.M."/>
            <person name="Uwamino Y."/>
            <person name="Inoue T."/>
            <person name="Honda A."/>
            <person name="Hattori M."/>
            <person name="Murai T."/>
            <person name="Xavier J.R."/>
            <person name="Hirose N."/>
            <person name="Honda K."/>
        </authorList>
    </citation>
    <scope>NUCLEOTIDE SEQUENCE [LARGE SCALE GENOMIC DNA]</scope>
    <source>
        <strain evidence="2 3">CE91-St30</strain>
    </source>
</reference>
<organism evidence="2 3">
    <name type="scientific">Raoultibacter timonensis</name>
    <dbReference type="NCBI Taxonomy" id="1907662"/>
    <lineage>
        <taxon>Bacteria</taxon>
        <taxon>Bacillati</taxon>
        <taxon>Actinomycetota</taxon>
        <taxon>Coriobacteriia</taxon>
        <taxon>Eggerthellales</taxon>
        <taxon>Eggerthellaceae</taxon>
        <taxon>Raoultibacter</taxon>
    </lineage>
</organism>
<dbReference type="RefSeq" id="WP_244412444.1">
    <property type="nucleotide sequence ID" value="NZ_AP025564.1"/>
</dbReference>
<dbReference type="InterPro" id="IPR001509">
    <property type="entry name" value="Epimerase_deHydtase"/>
</dbReference>
<dbReference type="Proteomes" id="UP001320544">
    <property type="component" value="Chromosome"/>
</dbReference>
<feature type="domain" description="NAD-dependent epimerase/dehydratase" evidence="1">
    <location>
        <begin position="3"/>
        <end position="206"/>
    </location>
</feature>
<keyword evidence="3" id="KW-1185">Reference proteome</keyword>
<evidence type="ECO:0000259" key="1">
    <source>
        <dbReference type="Pfam" id="PF01370"/>
    </source>
</evidence>
<proteinExistence type="predicted"/>
<gene>
    <name evidence="2" type="ORF">CE91St30_14810</name>
</gene>
<evidence type="ECO:0000313" key="2">
    <source>
        <dbReference type="EMBL" id="BDE96148.1"/>
    </source>
</evidence>
<dbReference type="InterPro" id="IPR036291">
    <property type="entry name" value="NAD(P)-bd_dom_sf"/>
</dbReference>
<dbReference type="PANTHER" id="PTHR43245">
    <property type="entry name" value="BIFUNCTIONAL POLYMYXIN RESISTANCE PROTEIN ARNA"/>
    <property type="match status" value="1"/>
</dbReference>
<dbReference type="Pfam" id="PF01370">
    <property type="entry name" value="Epimerase"/>
    <property type="match status" value="1"/>
</dbReference>